<dbReference type="NCBIfam" id="NF006032">
    <property type="entry name" value="PRK08173.1"/>
    <property type="match status" value="1"/>
</dbReference>
<evidence type="ECO:0000259" key="16">
    <source>
        <dbReference type="PROSITE" id="PS52039"/>
    </source>
</evidence>
<dbReference type="Pfam" id="PF02201">
    <property type="entry name" value="SWIB"/>
    <property type="match status" value="1"/>
</dbReference>
<keyword evidence="7" id="KW-0238">DNA-binding</keyword>
<dbReference type="InterPro" id="IPR023405">
    <property type="entry name" value="Topo_IA_core_domain"/>
</dbReference>
<sequence>MSKTLVIAEKPSVAQDIVRALTPVAGKFDKHDEYFENEKYIVTSAVGHLVEIHAPEEFDVKRGKWSFAHLPVIPPYFDLKPVDKTKSRLNAVVKLAKRKDVTDLVNACDAGREGELIFRLIEQYAFGNEGEPAGKKAAPARKPVRRLWLQSMTPQAIRDGFDKLRSDQQMAGLAHAARSRSEADWLVGINGTRAMTAFNSRDGGFFLTTVGRVQTPTLAIVVEREEQIRKFVSRDYWEIHGSFLAEAGEYPGKWFDPSWKKDPEDPEKRADRIWNEKDARAIADAVRGKAATVTEESKPTTQAAPGLFDLTSLQREANGRFGYSAKTTLALAQSLYERHKALTYPRTDSRHLPQDYVKVVHDTMGMLADSGMRHLAPFAAQAVKEGYVKPIKRVFDDSKVSDHFAIIPTLQAPSGLSDAEQKLYDLVVRRFLAVFFPSAEYQVTTRISEVVGHKFKTEGKVLVKPGWLAIYGKEAAAEVEDAKEGDKGQNLVPVKPGEMVRTETVEAKGLKTRPPARYSEATLLGAMEGAGKFVEDDELREAMQEKGLGTPATRAAIIEGLINEKYMLREGRELIPTAKAFQLMTLLRGLGVEELSKPELTGEWEYKLAQMEHGKLSRDQFMHEIADMTKRIVMKAKEYDRDTVPGDYATLKTPCPNCGGVVMETYRRYNCVGGKGKEPCGFSFTKIPAGRAFELDEVETFLRDKRIGPLQGFRSKAGWPFTAELALKFDEEEKNWKLEFDFGKEDNPAETGEVVDLSAQEPLGPCPKCGARVFEWGSNYVCERAVPTQEHPTPTCDFRSGKIILQQPVEREQMAKLLATGKTDLLDKFVSMRTRRPFKAFLAWDADAGKVNFEFEPRASKFPPRKTAGAATKTTAASRAAGKKGPAVKATAKAAKAVVAKKAAPAKKAAAKKAAAPRKTGPGLKPSAELAAVVGSEPLARTEVIKKIWDYIKAQGLQDATNKRAINADAKLRAVFGKDQVTMFELAGIVGKHLTSE</sequence>
<dbReference type="Gene3D" id="1.10.460.10">
    <property type="entry name" value="Topoisomerase I, domain 2"/>
    <property type="match status" value="1"/>
</dbReference>
<dbReference type="SMART" id="SM00493">
    <property type="entry name" value="TOPRIM"/>
    <property type="match status" value="1"/>
</dbReference>
<dbReference type="Pfam" id="PF13342">
    <property type="entry name" value="Toprim_Crpt"/>
    <property type="match status" value="2"/>
</dbReference>
<feature type="region of interest" description="Disordered" evidence="13">
    <location>
        <begin position="863"/>
        <end position="884"/>
    </location>
</feature>
<keyword evidence="6" id="KW-0799">Topoisomerase</keyword>
<dbReference type="NCBIfam" id="NF005829">
    <property type="entry name" value="PRK07726.1"/>
    <property type="match status" value="1"/>
</dbReference>
<dbReference type="InterPro" id="IPR005738">
    <property type="entry name" value="TopoIII"/>
</dbReference>
<feature type="compositionally biased region" description="Low complexity" evidence="13">
    <location>
        <begin position="866"/>
        <end position="884"/>
    </location>
</feature>
<evidence type="ECO:0000259" key="14">
    <source>
        <dbReference type="PROSITE" id="PS50880"/>
    </source>
</evidence>
<feature type="domain" description="DM2" evidence="15">
    <location>
        <begin position="919"/>
        <end position="996"/>
    </location>
</feature>
<dbReference type="InterPro" id="IPR003602">
    <property type="entry name" value="Topo_IA_DNA-bd_dom"/>
</dbReference>
<keyword evidence="8" id="KW-0413">Isomerase</keyword>
<dbReference type="InterPro" id="IPR013825">
    <property type="entry name" value="Topo_IA_cen_sub2"/>
</dbReference>
<dbReference type="PROSITE" id="PS50880">
    <property type="entry name" value="TOPRIM"/>
    <property type="match status" value="1"/>
</dbReference>
<evidence type="ECO:0000256" key="2">
    <source>
        <dbReference type="ARBA" id="ARBA00009446"/>
    </source>
</evidence>
<evidence type="ECO:0000256" key="4">
    <source>
        <dbReference type="ARBA" id="ARBA00022723"/>
    </source>
</evidence>
<dbReference type="InterPro" id="IPR034144">
    <property type="entry name" value="TOPRIM_TopoIII"/>
</dbReference>
<feature type="domain" description="Topo IA-type catalytic" evidence="16">
    <location>
        <begin position="170"/>
        <end position="633"/>
    </location>
</feature>
<dbReference type="InterPro" id="IPR013826">
    <property type="entry name" value="Topo_IA_cen_sub3"/>
</dbReference>
<reference evidence="17 18" key="1">
    <citation type="submission" date="2020-10" db="EMBL/GenBank/DDBJ databases">
        <title>Ramlibacter sp. HM2 16S ribosomal RNA gene Genome sequencing and assembly.</title>
        <authorList>
            <person name="Kang M."/>
        </authorList>
    </citation>
    <scope>NUCLEOTIDE SEQUENCE [LARGE SCALE GENOMIC DNA]</scope>
    <source>
        <strain evidence="17 18">HM2</strain>
    </source>
</reference>
<keyword evidence="5" id="KW-0460">Magnesium</keyword>
<dbReference type="SMART" id="SM00436">
    <property type="entry name" value="TOP1Bc"/>
    <property type="match status" value="1"/>
</dbReference>
<dbReference type="PROSITE" id="PS51925">
    <property type="entry name" value="SWIB_MDM2"/>
    <property type="match status" value="1"/>
</dbReference>
<evidence type="ECO:0000256" key="7">
    <source>
        <dbReference type="ARBA" id="ARBA00023125"/>
    </source>
</evidence>
<dbReference type="SMART" id="SM00151">
    <property type="entry name" value="SWIB"/>
    <property type="match status" value="1"/>
</dbReference>
<dbReference type="SUPFAM" id="SSF56712">
    <property type="entry name" value="Prokaryotic type I DNA topoisomerase"/>
    <property type="match status" value="1"/>
</dbReference>
<dbReference type="CDD" id="cd00186">
    <property type="entry name" value="TOP1Ac"/>
    <property type="match status" value="1"/>
</dbReference>
<organism evidence="17 18">
    <name type="scientific">Ramlibacter pallidus</name>
    <dbReference type="NCBI Taxonomy" id="2780087"/>
    <lineage>
        <taxon>Bacteria</taxon>
        <taxon>Pseudomonadati</taxon>
        <taxon>Pseudomonadota</taxon>
        <taxon>Betaproteobacteria</taxon>
        <taxon>Burkholderiales</taxon>
        <taxon>Comamonadaceae</taxon>
        <taxon>Ramlibacter</taxon>
    </lineage>
</organism>
<evidence type="ECO:0000256" key="5">
    <source>
        <dbReference type="ARBA" id="ARBA00022842"/>
    </source>
</evidence>
<feature type="domain" description="Toprim" evidence="14">
    <location>
        <begin position="3"/>
        <end position="143"/>
    </location>
</feature>
<dbReference type="InterPro" id="IPR023406">
    <property type="entry name" value="Topo_IA_AS"/>
</dbReference>
<accession>A0ABR9S1Q5</accession>
<evidence type="ECO:0000256" key="3">
    <source>
        <dbReference type="ARBA" id="ARBA00012891"/>
    </source>
</evidence>
<evidence type="ECO:0000256" key="10">
    <source>
        <dbReference type="ARBA" id="ARBA00031985"/>
    </source>
</evidence>
<dbReference type="InterPro" id="IPR000380">
    <property type="entry name" value="Topo_IA"/>
</dbReference>
<gene>
    <name evidence="17" type="ORF">IM787_07645</name>
</gene>
<dbReference type="Proteomes" id="UP000806285">
    <property type="component" value="Unassembled WGS sequence"/>
</dbReference>
<evidence type="ECO:0000313" key="18">
    <source>
        <dbReference type="Proteomes" id="UP000806285"/>
    </source>
</evidence>
<dbReference type="Gene3D" id="3.40.50.140">
    <property type="match status" value="1"/>
</dbReference>
<dbReference type="NCBIfam" id="TIGR01056">
    <property type="entry name" value="topB"/>
    <property type="match status" value="1"/>
</dbReference>
<dbReference type="EC" id="5.6.2.1" evidence="3"/>
<evidence type="ECO:0000256" key="13">
    <source>
        <dbReference type="SAM" id="MobiDB-lite"/>
    </source>
</evidence>
<dbReference type="InterPro" id="IPR013824">
    <property type="entry name" value="Topo_IA_cen_sub1"/>
</dbReference>
<evidence type="ECO:0000256" key="11">
    <source>
        <dbReference type="ARBA" id="ARBA00032235"/>
    </source>
</evidence>
<dbReference type="SMART" id="SM00437">
    <property type="entry name" value="TOP1Ac"/>
    <property type="match status" value="1"/>
</dbReference>
<evidence type="ECO:0000256" key="8">
    <source>
        <dbReference type="ARBA" id="ARBA00023235"/>
    </source>
</evidence>
<evidence type="ECO:0000256" key="6">
    <source>
        <dbReference type="ARBA" id="ARBA00023029"/>
    </source>
</evidence>
<dbReference type="SUPFAM" id="SSF47592">
    <property type="entry name" value="SWIB/MDM2 domain"/>
    <property type="match status" value="1"/>
</dbReference>
<comment type="similarity">
    <text evidence="2">Belongs to the type IA topoisomerase family.</text>
</comment>
<protein>
    <recommendedName>
        <fullName evidence="3">DNA topoisomerase</fullName>
        <ecNumber evidence="3">5.6.2.1</ecNumber>
    </recommendedName>
    <alternativeName>
        <fullName evidence="12">Omega-protein</fullName>
    </alternativeName>
    <alternativeName>
        <fullName evidence="11">Relaxing enzyme</fullName>
    </alternativeName>
    <alternativeName>
        <fullName evidence="9">Swivelase</fullName>
    </alternativeName>
    <alternativeName>
        <fullName evidence="10">Untwisting enzyme</fullName>
    </alternativeName>
</protein>
<dbReference type="Gene3D" id="1.10.245.10">
    <property type="entry name" value="SWIB/MDM2 domain"/>
    <property type="match status" value="1"/>
</dbReference>
<comment type="catalytic activity">
    <reaction evidence="1">
        <text>ATP-independent breakage of single-stranded DNA, followed by passage and rejoining.</text>
        <dbReference type="EC" id="5.6.2.1"/>
    </reaction>
</comment>
<dbReference type="NCBIfam" id="NF011313">
    <property type="entry name" value="PRK14724.1"/>
    <property type="match status" value="1"/>
</dbReference>
<dbReference type="PROSITE" id="PS00396">
    <property type="entry name" value="TOPO_IA_1"/>
    <property type="match status" value="1"/>
</dbReference>
<dbReference type="CDD" id="cd03362">
    <property type="entry name" value="TOPRIM_TopoIA_TopoIII"/>
    <property type="match status" value="1"/>
</dbReference>
<dbReference type="RefSeq" id="WP_193676041.1">
    <property type="nucleotide sequence ID" value="NZ_JADDIV010000002.1"/>
</dbReference>
<dbReference type="Pfam" id="PF01751">
    <property type="entry name" value="Toprim"/>
    <property type="match status" value="1"/>
</dbReference>
<comment type="caution">
    <text evidence="17">The sequence shown here is derived from an EMBL/GenBank/DDBJ whole genome shotgun (WGS) entry which is preliminary data.</text>
</comment>
<evidence type="ECO:0000256" key="1">
    <source>
        <dbReference type="ARBA" id="ARBA00000213"/>
    </source>
</evidence>
<dbReference type="EMBL" id="JADDIV010000002">
    <property type="protein sequence ID" value="MBE7367433.1"/>
    <property type="molecule type" value="Genomic_DNA"/>
</dbReference>
<dbReference type="InterPro" id="IPR036885">
    <property type="entry name" value="SWIB_MDM2_dom_sf"/>
</dbReference>
<dbReference type="InterPro" id="IPR019835">
    <property type="entry name" value="SWIB_domain"/>
</dbReference>
<dbReference type="Gene3D" id="1.10.290.10">
    <property type="entry name" value="Topoisomerase I, domain 4"/>
    <property type="match status" value="1"/>
</dbReference>
<keyword evidence="18" id="KW-1185">Reference proteome</keyword>
<dbReference type="PRINTS" id="PR00417">
    <property type="entry name" value="PRTPISMRASEI"/>
</dbReference>
<dbReference type="InterPro" id="IPR006171">
    <property type="entry name" value="TOPRIM_dom"/>
</dbReference>
<proteinExistence type="inferred from homology"/>
<dbReference type="InterPro" id="IPR013497">
    <property type="entry name" value="Topo_IA_cen"/>
</dbReference>
<name>A0ABR9S1Q5_9BURK</name>
<dbReference type="InterPro" id="IPR025589">
    <property type="entry name" value="Toprim_C_rpt"/>
</dbReference>
<evidence type="ECO:0000256" key="12">
    <source>
        <dbReference type="ARBA" id="ARBA00032877"/>
    </source>
</evidence>
<dbReference type="InterPro" id="IPR003121">
    <property type="entry name" value="SWIB_MDM2_domain"/>
</dbReference>
<evidence type="ECO:0000313" key="17">
    <source>
        <dbReference type="EMBL" id="MBE7367433.1"/>
    </source>
</evidence>
<dbReference type="InterPro" id="IPR003601">
    <property type="entry name" value="Topo_IA_2"/>
</dbReference>
<evidence type="ECO:0000259" key="15">
    <source>
        <dbReference type="PROSITE" id="PS51925"/>
    </source>
</evidence>
<evidence type="ECO:0000256" key="9">
    <source>
        <dbReference type="ARBA" id="ARBA00030003"/>
    </source>
</evidence>
<dbReference type="Gene3D" id="2.70.20.10">
    <property type="entry name" value="Topoisomerase I, domain 3"/>
    <property type="match status" value="1"/>
</dbReference>
<dbReference type="PANTHER" id="PTHR11390">
    <property type="entry name" value="PROKARYOTIC DNA TOPOISOMERASE"/>
    <property type="match status" value="1"/>
</dbReference>
<keyword evidence="4" id="KW-0479">Metal-binding</keyword>
<dbReference type="CDD" id="cd10567">
    <property type="entry name" value="SWIB-MDM2_like"/>
    <property type="match status" value="1"/>
</dbReference>
<dbReference type="PROSITE" id="PS52039">
    <property type="entry name" value="TOPO_IA_2"/>
    <property type="match status" value="1"/>
</dbReference>
<dbReference type="Pfam" id="PF01131">
    <property type="entry name" value="Topoisom_bac"/>
    <property type="match status" value="1"/>
</dbReference>
<dbReference type="PANTHER" id="PTHR11390:SF21">
    <property type="entry name" value="DNA TOPOISOMERASE 3-ALPHA"/>
    <property type="match status" value="1"/>
</dbReference>